<evidence type="ECO:0000256" key="5">
    <source>
        <dbReference type="ARBA" id="ARBA00022679"/>
    </source>
</evidence>
<evidence type="ECO:0000256" key="2">
    <source>
        <dbReference type="ARBA" id="ARBA00010765"/>
    </source>
</evidence>
<keyword evidence="11 13" id="KW-0411">Iron-sulfur</keyword>
<dbReference type="SFLD" id="SFLDG01060">
    <property type="entry name" value="BATS_domain_containing"/>
    <property type="match status" value="1"/>
</dbReference>
<dbReference type="InterPro" id="IPR010722">
    <property type="entry name" value="BATS_dom"/>
</dbReference>
<comment type="similarity">
    <text evidence="2 13">Belongs to the radical SAM superfamily. Biotin synthase family.</text>
</comment>
<evidence type="ECO:0000256" key="8">
    <source>
        <dbReference type="ARBA" id="ARBA00022723"/>
    </source>
</evidence>
<feature type="binding site" evidence="13">
    <location>
        <position position="72"/>
    </location>
    <ligand>
        <name>[4Fe-4S] cluster</name>
        <dbReference type="ChEBI" id="CHEBI:49883"/>
        <note>4Fe-4S-S-AdoMet</note>
    </ligand>
</feature>
<dbReference type="Pfam" id="PF06968">
    <property type="entry name" value="BATS"/>
    <property type="match status" value="1"/>
</dbReference>
<comment type="catalytic activity">
    <reaction evidence="12 13">
        <text>(4R,5S)-dethiobiotin + (sulfur carrier)-SH + 2 reduced [2Fe-2S]-[ferredoxin] + 2 S-adenosyl-L-methionine = (sulfur carrier)-H + biotin + 2 5'-deoxyadenosine + 2 L-methionine + 2 oxidized [2Fe-2S]-[ferredoxin]</text>
        <dbReference type="Rhea" id="RHEA:22060"/>
        <dbReference type="Rhea" id="RHEA-COMP:10000"/>
        <dbReference type="Rhea" id="RHEA-COMP:10001"/>
        <dbReference type="Rhea" id="RHEA-COMP:14737"/>
        <dbReference type="Rhea" id="RHEA-COMP:14739"/>
        <dbReference type="ChEBI" id="CHEBI:17319"/>
        <dbReference type="ChEBI" id="CHEBI:29917"/>
        <dbReference type="ChEBI" id="CHEBI:33737"/>
        <dbReference type="ChEBI" id="CHEBI:33738"/>
        <dbReference type="ChEBI" id="CHEBI:57586"/>
        <dbReference type="ChEBI" id="CHEBI:57844"/>
        <dbReference type="ChEBI" id="CHEBI:59789"/>
        <dbReference type="ChEBI" id="CHEBI:64428"/>
        <dbReference type="ChEBI" id="CHEBI:149473"/>
        <dbReference type="EC" id="2.8.1.6"/>
    </reaction>
</comment>
<evidence type="ECO:0000313" key="15">
    <source>
        <dbReference type="EMBL" id="MFD0923971.1"/>
    </source>
</evidence>
<keyword evidence="4 13" id="KW-0004">4Fe-4S</keyword>
<dbReference type="InterPro" id="IPR058240">
    <property type="entry name" value="rSAM_sf"/>
</dbReference>
<comment type="caution">
    <text evidence="15">The sequence shown here is derived from an EMBL/GenBank/DDBJ whole genome shotgun (WGS) entry which is preliminary data.</text>
</comment>
<comment type="subunit">
    <text evidence="13">Homodimer.</text>
</comment>
<dbReference type="SFLD" id="SFLDS00029">
    <property type="entry name" value="Radical_SAM"/>
    <property type="match status" value="1"/>
</dbReference>
<name>A0ABW3G0E1_9PSEU</name>
<keyword evidence="5 13" id="KW-0808">Transferase</keyword>
<dbReference type="SFLD" id="SFLDG01278">
    <property type="entry name" value="biotin_synthase_like"/>
    <property type="match status" value="1"/>
</dbReference>
<feature type="binding site" evidence="13">
    <location>
        <position position="142"/>
    </location>
    <ligand>
        <name>[2Fe-2S] cluster</name>
        <dbReference type="ChEBI" id="CHEBI:190135"/>
    </ligand>
</feature>
<gene>
    <name evidence="13 15" type="primary">bioB</name>
    <name evidence="15" type="ORF">ACFQ16_29855</name>
</gene>
<keyword evidence="9 13" id="KW-0093">Biotin biosynthesis</keyword>
<protein>
    <recommendedName>
        <fullName evidence="3 13">Biotin synthase</fullName>
        <ecNumber evidence="3 13">2.8.1.6</ecNumber>
    </recommendedName>
</protein>
<dbReference type="PANTHER" id="PTHR22976:SF2">
    <property type="entry name" value="BIOTIN SYNTHASE, MITOCHONDRIAL"/>
    <property type="match status" value="1"/>
</dbReference>
<evidence type="ECO:0000313" key="16">
    <source>
        <dbReference type="Proteomes" id="UP001597018"/>
    </source>
</evidence>
<dbReference type="Proteomes" id="UP001597018">
    <property type="component" value="Unassembled WGS sequence"/>
</dbReference>
<dbReference type="SMART" id="SM00876">
    <property type="entry name" value="BATS"/>
    <property type="match status" value="1"/>
</dbReference>
<comment type="function">
    <text evidence="13">Catalyzes the conversion of dethiobiotin (DTB) to biotin by the insertion of a sulfur atom into dethiobiotin via a radical-based mechanism.</text>
</comment>
<dbReference type="PROSITE" id="PS51918">
    <property type="entry name" value="RADICAL_SAM"/>
    <property type="match status" value="1"/>
</dbReference>
<dbReference type="RefSeq" id="WP_263248771.1">
    <property type="nucleotide sequence ID" value="NZ_BAABLT010000004.1"/>
</dbReference>
<dbReference type="CDD" id="cd01335">
    <property type="entry name" value="Radical_SAM"/>
    <property type="match status" value="1"/>
</dbReference>
<dbReference type="SMART" id="SM00729">
    <property type="entry name" value="Elp3"/>
    <property type="match status" value="1"/>
</dbReference>
<evidence type="ECO:0000256" key="13">
    <source>
        <dbReference type="HAMAP-Rule" id="MF_01694"/>
    </source>
</evidence>
<feature type="binding site" evidence="13">
    <location>
        <position position="109"/>
    </location>
    <ligand>
        <name>[2Fe-2S] cluster</name>
        <dbReference type="ChEBI" id="CHEBI:190135"/>
    </ligand>
</feature>
<dbReference type="InterPro" id="IPR002684">
    <property type="entry name" value="Biotin_synth/BioAB"/>
</dbReference>
<evidence type="ECO:0000256" key="9">
    <source>
        <dbReference type="ARBA" id="ARBA00022756"/>
    </source>
</evidence>
<evidence type="ECO:0000256" key="1">
    <source>
        <dbReference type="ARBA" id="ARBA00004942"/>
    </source>
</evidence>
<dbReference type="SUPFAM" id="SSF102114">
    <property type="entry name" value="Radical SAM enzymes"/>
    <property type="match status" value="1"/>
</dbReference>
<organism evidence="15 16">
    <name type="scientific">Saccharopolyspora rosea</name>
    <dbReference type="NCBI Taxonomy" id="524884"/>
    <lineage>
        <taxon>Bacteria</taxon>
        <taxon>Bacillati</taxon>
        <taxon>Actinomycetota</taxon>
        <taxon>Actinomycetes</taxon>
        <taxon>Pseudonocardiales</taxon>
        <taxon>Pseudonocardiaceae</taxon>
        <taxon>Saccharopolyspora</taxon>
    </lineage>
</organism>
<keyword evidence="10 13" id="KW-0408">Iron</keyword>
<evidence type="ECO:0000256" key="10">
    <source>
        <dbReference type="ARBA" id="ARBA00023004"/>
    </source>
</evidence>
<dbReference type="GO" id="GO:0004076">
    <property type="term" value="F:biotin synthase activity"/>
    <property type="evidence" value="ECO:0007669"/>
    <property type="project" value="UniProtKB-EC"/>
</dbReference>
<dbReference type="InterPro" id="IPR013785">
    <property type="entry name" value="Aldolase_TIM"/>
</dbReference>
<keyword evidence="7 13" id="KW-0001">2Fe-2S</keyword>
<feature type="domain" description="Radical SAM core" evidence="14">
    <location>
        <begin position="47"/>
        <end position="277"/>
    </location>
</feature>
<evidence type="ECO:0000259" key="14">
    <source>
        <dbReference type="PROSITE" id="PS51918"/>
    </source>
</evidence>
<feature type="binding site" evidence="13">
    <location>
        <position position="65"/>
    </location>
    <ligand>
        <name>[4Fe-4S] cluster</name>
        <dbReference type="ChEBI" id="CHEBI:49883"/>
        <note>4Fe-4S-S-AdoMet</note>
    </ligand>
</feature>
<accession>A0ABW3G0E1</accession>
<evidence type="ECO:0000256" key="4">
    <source>
        <dbReference type="ARBA" id="ARBA00022485"/>
    </source>
</evidence>
<comment type="pathway">
    <text evidence="1 13">Cofactor biosynthesis; biotin biosynthesis; biotin from 7,8-diaminononanoate: step 2/2.</text>
</comment>
<keyword evidence="6 13" id="KW-0949">S-adenosyl-L-methionine</keyword>
<dbReference type="InterPro" id="IPR024177">
    <property type="entry name" value="Biotin_synthase"/>
</dbReference>
<feature type="binding site" evidence="13">
    <location>
        <position position="202"/>
    </location>
    <ligand>
        <name>[2Fe-2S] cluster</name>
        <dbReference type="ChEBI" id="CHEBI:190135"/>
    </ligand>
</feature>
<dbReference type="PIRSF" id="PIRSF001619">
    <property type="entry name" value="Biotin_synth"/>
    <property type="match status" value="1"/>
</dbReference>
<evidence type="ECO:0000256" key="11">
    <source>
        <dbReference type="ARBA" id="ARBA00023014"/>
    </source>
</evidence>
<evidence type="ECO:0000256" key="12">
    <source>
        <dbReference type="ARBA" id="ARBA00051157"/>
    </source>
</evidence>
<dbReference type="Gene3D" id="3.20.20.70">
    <property type="entry name" value="Aldolase class I"/>
    <property type="match status" value="1"/>
</dbReference>
<evidence type="ECO:0000256" key="7">
    <source>
        <dbReference type="ARBA" id="ARBA00022714"/>
    </source>
</evidence>
<dbReference type="PANTHER" id="PTHR22976">
    <property type="entry name" value="BIOTIN SYNTHASE"/>
    <property type="match status" value="1"/>
</dbReference>
<feature type="binding site" evidence="13">
    <location>
        <position position="272"/>
    </location>
    <ligand>
        <name>[2Fe-2S] cluster</name>
        <dbReference type="ChEBI" id="CHEBI:190135"/>
    </ligand>
</feature>
<dbReference type="NCBIfam" id="TIGR00433">
    <property type="entry name" value="bioB"/>
    <property type="match status" value="1"/>
</dbReference>
<evidence type="ECO:0000256" key="3">
    <source>
        <dbReference type="ARBA" id="ARBA00012236"/>
    </source>
</evidence>
<dbReference type="EMBL" id="JBHTIW010000050">
    <property type="protein sequence ID" value="MFD0923971.1"/>
    <property type="molecule type" value="Genomic_DNA"/>
</dbReference>
<reference evidence="16" key="1">
    <citation type="journal article" date="2019" name="Int. J. Syst. Evol. Microbiol.">
        <title>The Global Catalogue of Microorganisms (GCM) 10K type strain sequencing project: providing services to taxonomists for standard genome sequencing and annotation.</title>
        <authorList>
            <consortium name="The Broad Institute Genomics Platform"/>
            <consortium name="The Broad Institute Genome Sequencing Center for Infectious Disease"/>
            <person name="Wu L."/>
            <person name="Ma J."/>
        </authorList>
    </citation>
    <scope>NUCLEOTIDE SEQUENCE [LARGE SCALE GENOMIC DNA]</scope>
    <source>
        <strain evidence="16">CCUG 56401</strain>
    </source>
</reference>
<keyword evidence="16" id="KW-1185">Reference proteome</keyword>
<proteinExistence type="inferred from homology"/>
<dbReference type="InterPro" id="IPR006638">
    <property type="entry name" value="Elp3/MiaA/NifB-like_rSAM"/>
</dbReference>
<sequence>MTILLDELVAQALDRRAPTRDAAHALLTDEFEVLDVVAAAARVRRHFFGNRVKLNTIINMKSGLCPEDCTYCSQRLGSTSDILKYSWIKPDEAAEAADRAARAGAKRICLVASGRGPGQRDLGRVSETIEAIRAKQPDVEICACLGLLQEGQAEQLRDSGVHAYSHNLNTNEARYADICSTHTFDDRANTVRKATSAGLSPCSGAIFGMGESDADVVDMAFELRELDPDSVPVNFLIPMEGTPLGTDWHLTPQRCLRILSLFRFFFPDVELRLAGGREIHLRSQQPLALHVVNSIFLGDYLTSEGASGNDDRQLIADAGFTIEGTDEQTLPDARHDLVAIRRRGVGTDQPSNA</sequence>
<dbReference type="EC" id="2.8.1.6" evidence="3 13"/>
<comment type="cofactor">
    <cofactor evidence="13">
        <name>[4Fe-4S] cluster</name>
        <dbReference type="ChEBI" id="CHEBI:49883"/>
    </cofactor>
    <text evidence="13">Binds 1 [4Fe-4S] cluster. The cluster is coordinated with 3 cysteines and an exchangeable S-adenosyl-L-methionine.</text>
</comment>
<feature type="binding site" evidence="13">
    <location>
        <position position="69"/>
    </location>
    <ligand>
        <name>[4Fe-4S] cluster</name>
        <dbReference type="ChEBI" id="CHEBI:49883"/>
        <note>4Fe-4S-S-AdoMet</note>
    </ligand>
</feature>
<dbReference type="HAMAP" id="MF_01694">
    <property type="entry name" value="BioB"/>
    <property type="match status" value="1"/>
</dbReference>
<evidence type="ECO:0000256" key="6">
    <source>
        <dbReference type="ARBA" id="ARBA00022691"/>
    </source>
</evidence>
<keyword evidence="8 13" id="KW-0479">Metal-binding</keyword>
<dbReference type="Pfam" id="PF04055">
    <property type="entry name" value="Radical_SAM"/>
    <property type="match status" value="1"/>
</dbReference>
<comment type="cofactor">
    <cofactor evidence="13">
        <name>[2Fe-2S] cluster</name>
        <dbReference type="ChEBI" id="CHEBI:190135"/>
    </cofactor>
    <text evidence="13">Binds 1 [2Fe-2S] cluster. The cluster is coordinated with 3 cysteines and 1 arginine.</text>
</comment>
<dbReference type="InterPro" id="IPR007197">
    <property type="entry name" value="rSAM"/>
</dbReference>